<dbReference type="Gene3D" id="3.30.70.360">
    <property type="match status" value="1"/>
</dbReference>
<evidence type="ECO:0000256" key="2">
    <source>
        <dbReference type="PIRSR" id="PIRSR005962-1"/>
    </source>
</evidence>
<sequence>MIFCLHAAAQPQSSGIAEIVQAETPELIALYQQLHQHPELSEQEKETSRLLADELRALGFDVTERVGGYGVVGVMENGDGPVVMVRTDMDALPIEELTNVPYASKTPGVMHACGHDVHMTVWKGTASVVSKLRDRWRGTVVFVAQPAEETGIGAKAMLADGLFTRFPRPDYALALHVSSTLPAGTVGYHAGMFLASIDNLHIAVKGRGGHGAAPQQTIDPIVLTSKIVLSLQSIISREIAPTEPAVISVGSIHGGSRSNIIPSEVELALTVRTFEDQTRQHLLNAIKRVCDGEAHAAGLTPEEYPQIKHDGEFFPSMYNDPKLTAQLASVFRQTLGEQHVLELPRELVGEDFARYGREQPPIPTMIYSLGTVHPDRVAAAAAGQLILPPLHGSLYVPEPGPSIPTGVKTMSAAVLSLLQPKQTDRR</sequence>
<dbReference type="PIRSF" id="PIRSF005962">
    <property type="entry name" value="Pept_M20D_amidohydro"/>
    <property type="match status" value="1"/>
</dbReference>
<feature type="domain" description="Peptidase M20 dimerisation" evidence="3">
    <location>
        <begin position="199"/>
        <end position="294"/>
    </location>
</feature>
<gene>
    <name evidence="4" type="ORF">GCM10007415_10100</name>
</gene>
<dbReference type="Pfam" id="PF07687">
    <property type="entry name" value="M20_dimer"/>
    <property type="match status" value="1"/>
</dbReference>
<dbReference type="GO" id="GO:0046872">
    <property type="term" value="F:metal ion binding"/>
    <property type="evidence" value="ECO:0007669"/>
    <property type="project" value="UniProtKB-KW"/>
</dbReference>
<dbReference type="PANTHER" id="PTHR11014">
    <property type="entry name" value="PEPTIDASE M20 FAMILY MEMBER"/>
    <property type="match status" value="1"/>
</dbReference>
<dbReference type="PANTHER" id="PTHR11014:SF63">
    <property type="entry name" value="METALLOPEPTIDASE, PUTATIVE (AFU_ORTHOLOGUE AFUA_6G09600)-RELATED"/>
    <property type="match status" value="1"/>
</dbReference>
<protein>
    <submittedName>
        <fullName evidence="4">Peptidase</fullName>
    </submittedName>
</protein>
<name>A0A917HJ31_9SPHI</name>
<dbReference type="GO" id="GO:0019877">
    <property type="term" value="P:diaminopimelate biosynthetic process"/>
    <property type="evidence" value="ECO:0007669"/>
    <property type="project" value="UniProtKB-ARBA"/>
</dbReference>
<dbReference type="SUPFAM" id="SSF53187">
    <property type="entry name" value="Zn-dependent exopeptidases"/>
    <property type="match status" value="1"/>
</dbReference>
<evidence type="ECO:0000313" key="4">
    <source>
        <dbReference type="EMBL" id="GGG79780.1"/>
    </source>
</evidence>
<dbReference type="GO" id="GO:0050118">
    <property type="term" value="F:N-acetyldiaminopimelate deacetylase activity"/>
    <property type="evidence" value="ECO:0007669"/>
    <property type="project" value="UniProtKB-ARBA"/>
</dbReference>
<feature type="binding site" evidence="2">
    <location>
        <position position="115"/>
    </location>
    <ligand>
        <name>Mn(2+)</name>
        <dbReference type="ChEBI" id="CHEBI:29035"/>
        <label>2</label>
    </ligand>
</feature>
<keyword evidence="2" id="KW-0464">Manganese</keyword>
<feature type="binding site" evidence="2">
    <location>
        <position position="176"/>
    </location>
    <ligand>
        <name>Mn(2+)</name>
        <dbReference type="ChEBI" id="CHEBI:29035"/>
        <label>2</label>
    </ligand>
</feature>
<evidence type="ECO:0000313" key="5">
    <source>
        <dbReference type="Proteomes" id="UP000660862"/>
    </source>
</evidence>
<reference evidence="4" key="1">
    <citation type="journal article" date="2014" name="Int. J. Syst. Evol. Microbiol.">
        <title>Complete genome sequence of Corynebacterium casei LMG S-19264T (=DSM 44701T), isolated from a smear-ripened cheese.</title>
        <authorList>
            <consortium name="US DOE Joint Genome Institute (JGI-PGF)"/>
            <person name="Walter F."/>
            <person name="Albersmeier A."/>
            <person name="Kalinowski J."/>
            <person name="Ruckert C."/>
        </authorList>
    </citation>
    <scope>NUCLEOTIDE SEQUENCE</scope>
    <source>
        <strain evidence="4">CGMCC 1.12195</strain>
    </source>
</reference>
<dbReference type="Pfam" id="PF01546">
    <property type="entry name" value="Peptidase_M20"/>
    <property type="match status" value="1"/>
</dbReference>
<dbReference type="InterPro" id="IPR002933">
    <property type="entry name" value="Peptidase_M20"/>
</dbReference>
<dbReference type="AlphaFoldDB" id="A0A917HJ31"/>
<dbReference type="InterPro" id="IPR036264">
    <property type="entry name" value="Bact_exopeptidase_dim_dom"/>
</dbReference>
<dbReference type="InterPro" id="IPR011650">
    <property type="entry name" value="Peptidase_M20_dimer"/>
</dbReference>
<dbReference type="InterPro" id="IPR017439">
    <property type="entry name" value="Amidohydrolase"/>
</dbReference>
<evidence type="ECO:0000259" key="3">
    <source>
        <dbReference type="Pfam" id="PF07687"/>
    </source>
</evidence>
<dbReference type="Gene3D" id="3.40.630.10">
    <property type="entry name" value="Zn peptidases"/>
    <property type="match status" value="1"/>
</dbReference>
<keyword evidence="1" id="KW-0378">Hydrolase</keyword>
<proteinExistence type="predicted"/>
<feature type="binding site" evidence="2">
    <location>
        <position position="113"/>
    </location>
    <ligand>
        <name>Mn(2+)</name>
        <dbReference type="ChEBI" id="CHEBI:29035"/>
        <label>2</label>
    </ligand>
</feature>
<keyword evidence="5" id="KW-1185">Reference proteome</keyword>
<dbReference type="Proteomes" id="UP000660862">
    <property type="component" value="Unassembled WGS sequence"/>
</dbReference>
<dbReference type="NCBIfam" id="TIGR01891">
    <property type="entry name" value="amidohydrolases"/>
    <property type="match status" value="1"/>
</dbReference>
<evidence type="ECO:0000256" key="1">
    <source>
        <dbReference type="ARBA" id="ARBA00022801"/>
    </source>
</evidence>
<feature type="binding site" evidence="2">
    <location>
        <position position="149"/>
    </location>
    <ligand>
        <name>Mn(2+)</name>
        <dbReference type="ChEBI" id="CHEBI:29035"/>
        <label>2</label>
    </ligand>
</feature>
<reference evidence="4" key="2">
    <citation type="submission" date="2020-09" db="EMBL/GenBank/DDBJ databases">
        <authorList>
            <person name="Sun Q."/>
            <person name="Zhou Y."/>
        </authorList>
    </citation>
    <scope>NUCLEOTIDE SEQUENCE</scope>
    <source>
        <strain evidence="4">CGMCC 1.12195</strain>
    </source>
</reference>
<dbReference type="SUPFAM" id="SSF55031">
    <property type="entry name" value="Bacterial exopeptidase dimerisation domain"/>
    <property type="match status" value="1"/>
</dbReference>
<comment type="cofactor">
    <cofactor evidence="2">
        <name>Mn(2+)</name>
        <dbReference type="ChEBI" id="CHEBI:29035"/>
    </cofactor>
    <text evidence="2">The Mn(2+) ion enhances activity.</text>
</comment>
<keyword evidence="2" id="KW-0479">Metal-binding</keyword>
<comment type="caution">
    <text evidence="4">The sequence shown here is derived from an EMBL/GenBank/DDBJ whole genome shotgun (WGS) entry which is preliminary data.</text>
</comment>
<organism evidence="4 5">
    <name type="scientific">Parapedobacter pyrenivorans</name>
    <dbReference type="NCBI Taxonomy" id="1305674"/>
    <lineage>
        <taxon>Bacteria</taxon>
        <taxon>Pseudomonadati</taxon>
        <taxon>Bacteroidota</taxon>
        <taxon>Sphingobacteriia</taxon>
        <taxon>Sphingobacteriales</taxon>
        <taxon>Sphingobacteriaceae</taxon>
        <taxon>Parapedobacter</taxon>
    </lineage>
</organism>
<accession>A0A917HJ31</accession>
<dbReference type="EMBL" id="BMER01000001">
    <property type="protein sequence ID" value="GGG79780.1"/>
    <property type="molecule type" value="Genomic_DNA"/>
</dbReference>
<dbReference type="FunFam" id="3.30.70.360:FF:000001">
    <property type="entry name" value="N-acetyldiaminopimelate deacetylase"/>
    <property type="match status" value="1"/>
</dbReference>